<evidence type="ECO:0000313" key="2">
    <source>
        <dbReference type="EMBL" id="GIO37339.1"/>
    </source>
</evidence>
<proteinExistence type="predicted"/>
<keyword evidence="1" id="KW-0732">Signal</keyword>
<dbReference type="RefSeq" id="WP_212939619.1">
    <property type="nucleotide sequence ID" value="NZ_BORR01000007.1"/>
</dbReference>
<evidence type="ECO:0000313" key="3">
    <source>
        <dbReference type="Proteomes" id="UP000681162"/>
    </source>
</evidence>
<dbReference type="PANTHER" id="PTHR47199">
    <property type="entry name" value="PHOTOSYSTEM II STABILITY/ASSEMBLY FACTOR HCF136, CHLOROPLASTIC"/>
    <property type="match status" value="1"/>
</dbReference>
<dbReference type="PROSITE" id="PS51257">
    <property type="entry name" value="PROKAR_LIPOPROTEIN"/>
    <property type="match status" value="1"/>
</dbReference>
<dbReference type="SUPFAM" id="SSF110296">
    <property type="entry name" value="Oligoxyloglucan reducing end-specific cellobiohydrolase"/>
    <property type="match status" value="2"/>
</dbReference>
<dbReference type="EMBL" id="BORR01000007">
    <property type="protein sequence ID" value="GIO37339.1"/>
    <property type="molecule type" value="Genomic_DNA"/>
</dbReference>
<accession>A0A919XQW2</accession>
<comment type="caution">
    <text evidence="2">The sequence shown here is derived from an EMBL/GenBank/DDBJ whole genome shotgun (WGS) entry which is preliminary data.</text>
</comment>
<organism evidence="2 3">
    <name type="scientific">Paenibacillus antibioticophila</name>
    <dbReference type="NCBI Taxonomy" id="1274374"/>
    <lineage>
        <taxon>Bacteria</taxon>
        <taxon>Bacillati</taxon>
        <taxon>Bacillota</taxon>
        <taxon>Bacilli</taxon>
        <taxon>Bacillales</taxon>
        <taxon>Paenibacillaceae</taxon>
        <taxon>Paenibacillus</taxon>
    </lineage>
</organism>
<evidence type="ECO:0008006" key="4">
    <source>
        <dbReference type="Google" id="ProtNLM"/>
    </source>
</evidence>
<gene>
    <name evidence="2" type="ORF">J41TS12_22000</name>
</gene>
<protein>
    <recommendedName>
        <fullName evidence="4">Sortilin N-terminal domain-containing protein</fullName>
    </recommendedName>
</protein>
<dbReference type="PANTHER" id="PTHR47199:SF2">
    <property type="entry name" value="PHOTOSYSTEM II STABILITY_ASSEMBLY FACTOR HCF136, CHLOROPLASTIC"/>
    <property type="match status" value="1"/>
</dbReference>
<dbReference type="AlphaFoldDB" id="A0A919XQW2"/>
<sequence length="429" mass="47254">MNSCLRFISALLIMATLLAACSANPSLPVNSPVSIEDTQEEGQTLTIVNPESIDSNMQTEQPSDGKKYQIQTRLTDFHLLSSTTGLAWGATRNELRLYRTEDNGATWTNISPSSSILFSSNPEFGKDFFFLNKDTGWVIRNAISSGEAIILRTNNGGLVWKMASLPDVARVAAVFFLDAEQGWIVTEGDYRSSSEAKAVYLTKDSGATWKKIMSTPIIAADASARLNKLPKTGVISGMSFTDKNHGYVSVLEAGQPSLYRTANSGVNWSKVEGWFDHSKFTSCSRFSVDAPEFFRGNTQNGWVPFGCVKEDAIKYQGYFTEDGGASWSFVPFSVPWQQGDSAALATTFLNRREGWSLHGSLVYHTTDLGANWSLLPQSAKLSEIVLEYPNVLKVQFFNSQLGWLLVGQSDNNRSLLMQTMDGGVSWQVL</sequence>
<dbReference type="InterPro" id="IPR015943">
    <property type="entry name" value="WD40/YVTN_repeat-like_dom_sf"/>
</dbReference>
<feature type="chain" id="PRO_5039321856" description="Sortilin N-terminal domain-containing protein" evidence="1">
    <location>
        <begin position="20"/>
        <end position="429"/>
    </location>
</feature>
<dbReference type="Proteomes" id="UP000681162">
    <property type="component" value="Unassembled WGS sequence"/>
</dbReference>
<feature type="signal peptide" evidence="1">
    <location>
        <begin position="1"/>
        <end position="19"/>
    </location>
</feature>
<reference evidence="2 3" key="1">
    <citation type="submission" date="2021-03" db="EMBL/GenBank/DDBJ databases">
        <title>Antimicrobial resistance genes in bacteria isolated from Japanese honey, and their potential for conferring macrolide and lincosamide resistance in the American foulbrood pathogen Paenibacillus larvae.</title>
        <authorList>
            <person name="Okamoto M."/>
            <person name="Kumagai M."/>
            <person name="Kanamori H."/>
            <person name="Takamatsu D."/>
        </authorList>
    </citation>
    <scope>NUCLEOTIDE SEQUENCE [LARGE SCALE GENOMIC DNA]</scope>
    <source>
        <strain evidence="2 3">J41TS12</strain>
    </source>
</reference>
<dbReference type="Gene3D" id="2.130.10.10">
    <property type="entry name" value="YVTN repeat-like/Quinoprotein amine dehydrogenase"/>
    <property type="match status" value="2"/>
</dbReference>
<keyword evidence="3" id="KW-1185">Reference proteome</keyword>
<name>A0A919XQW2_9BACL</name>
<evidence type="ECO:0000256" key="1">
    <source>
        <dbReference type="SAM" id="SignalP"/>
    </source>
</evidence>